<keyword evidence="1" id="KW-0472">Membrane</keyword>
<dbReference type="EMBL" id="JAAVJL010000001">
    <property type="protein sequence ID" value="NMF58251.1"/>
    <property type="molecule type" value="Genomic_DNA"/>
</dbReference>
<dbReference type="Proteomes" id="UP000738376">
    <property type="component" value="Unassembled WGS sequence"/>
</dbReference>
<keyword evidence="3" id="KW-1185">Reference proteome</keyword>
<evidence type="ECO:0000256" key="1">
    <source>
        <dbReference type="SAM" id="Phobius"/>
    </source>
</evidence>
<sequence>MREHKKISIVRLFNRWFKFLVVSAISLIMILVGCQSNSAILSSNKGAISLDKTKATSATSGALTVDLGFRPAANGFSFENYGKDSSIKNLSPVEMQRMFGNRVCATSGENCILTPPAQQWMEEVNKSMNGGHCEGMAVLSMILYADKDKVSGFGNTPDLALQGNEKLQREIAYWFATQYAQPTAKSEIKDKTPSELLDILLSTMKLNARIDETYTMGIYQAGFKGGHAITPYGVEDLGDGKYAVMVYDNNHPKIERKLEIDRNANTWKYNAATNPDEPESIYIGDAETKTLTLTPTPPRYERQACNFCGDETSAENSAEKTVAHKGNTGDAIAAKFNQIFLEGDADLLITNGNQKIGYENEKFVNTFSGATFIPIRSSELWQDDEEPVYNIPLNVPFTINLQGNKKSNGKELTDVAMIGPGYDLAVEGIKLLAGQKDKIKFDASGQSLSYQPSNEEAPNIIFGTSGKNDDYEFELDGIEIDAGGTISANLDTAKGRLGIKISESKQEAKFNLLISRIDDKTEQKFEGEDLTLDSGDTLYLNYAKWTGKGGSLTIELDKGSDGVIDSTTTLKNKK</sequence>
<keyword evidence="1" id="KW-0812">Transmembrane</keyword>
<keyword evidence="1" id="KW-1133">Transmembrane helix</keyword>
<reference evidence="2 3" key="1">
    <citation type="submission" date="2020-03" db="EMBL/GenBank/DDBJ databases">
        <title>Draft Genome Sequence of 2-Methylisoborneol Producing Pseudanabaena yagii Strain GIHE-NHR1 Isolated from North Han River in South Korea.</title>
        <authorList>
            <person name="Jeong J."/>
        </authorList>
    </citation>
    <scope>NUCLEOTIDE SEQUENCE [LARGE SCALE GENOMIC DNA]</scope>
    <source>
        <strain evidence="2 3">GIHE-NHR1</strain>
    </source>
</reference>
<dbReference type="RefSeq" id="WP_169363177.1">
    <property type="nucleotide sequence ID" value="NZ_JAAVJL010000001.1"/>
</dbReference>
<organism evidence="2 3">
    <name type="scientific">Pseudanabaena yagii GIHE-NHR1</name>
    <dbReference type="NCBI Taxonomy" id="2722753"/>
    <lineage>
        <taxon>Bacteria</taxon>
        <taxon>Bacillati</taxon>
        <taxon>Cyanobacteriota</taxon>
        <taxon>Cyanophyceae</taxon>
        <taxon>Pseudanabaenales</taxon>
        <taxon>Pseudanabaenaceae</taxon>
        <taxon>Pseudanabaena</taxon>
        <taxon>Pseudanabaena yagii</taxon>
    </lineage>
</organism>
<comment type="caution">
    <text evidence="2">The sequence shown here is derived from an EMBL/GenBank/DDBJ whole genome shotgun (WGS) entry which is preliminary data.</text>
</comment>
<feature type="transmembrane region" description="Helical" evidence="1">
    <location>
        <begin position="12"/>
        <end position="33"/>
    </location>
</feature>
<evidence type="ECO:0000313" key="2">
    <source>
        <dbReference type="EMBL" id="NMF58251.1"/>
    </source>
</evidence>
<gene>
    <name evidence="2" type="ORF">HC246_09515</name>
</gene>
<evidence type="ECO:0000313" key="3">
    <source>
        <dbReference type="Proteomes" id="UP000738376"/>
    </source>
</evidence>
<name>A0ABX1LRX8_9CYAN</name>
<proteinExistence type="predicted"/>
<protein>
    <submittedName>
        <fullName evidence="2">Uncharacterized protein</fullName>
    </submittedName>
</protein>
<dbReference type="PROSITE" id="PS51257">
    <property type="entry name" value="PROKAR_LIPOPROTEIN"/>
    <property type="match status" value="1"/>
</dbReference>
<accession>A0ABX1LRX8</accession>